<evidence type="ECO:0000259" key="3">
    <source>
        <dbReference type="PROSITE" id="PS51391"/>
    </source>
</evidence>
<gene>
    <name evidence="4" type="ORF">SEPCBS57363_004267</name>
</gene>
<keyword evidence="5" id="KW-1185">Reference proteome</keyword>
<name>A0ABP0DR38_9PEZI</name>
<sequence length="953" mass="102365">MSGNNSSPFNVRFPAKPATKKSLFERQRAEAEAKRQREAAETAAVYEDFVKSFGDGGGSSSDLSSTTAAATGALNSDLPLQHTSSVTVGTTGGRRHFSIPTTGPGSQRNSGPGSLGPAHYSSRPARDGRPTRLGTSNKLGFGSDDDDDDDSTDRFDGSSDLKNKRRKVAGTLEDGQIAEDGVAATEVATSKPTIRLANLPPGTSPAAVRALVASNSSLVIDAVRILPMATATDRKSVAAIVTLSAETAASGIDAAVSAMQNRYLGFGYYLSLHRHLSSAIAAFSTSTGGAAGGSGGGGAYAQPFSARPVPPIPKAGPGAQYLPSEGIRPPPGDFQAGRFGRGVPPPAASMTPAAMTNTFSRDGLLYVPVQPPRDIKKLRMVHKVLEQVLDRGPEFEALLMSRPAVQLEEKWAWLWDARSEAGVWYRYRLWETVTGLRAQKNSDASKQAKGRYVPLFEGSHAWKTPDQFLPYEFATSLDELVSDADYNSSNNSDEDAGDVTNDEDKETFLNPLEKARLAHLLARIPTTLSKLRKGDIARVTSFALTHASRGANEIVDIIVANVERPLAHTAVNPNHQRVGYQEGGEVVDTSSAQLIAVYVVSDILSSSATSGIRHAWRFRQLFDAALRRHNVFATLGRLADKNHWGRLRADKWKRSIGLVLDQWEGWSVFSADTQAFLVSSFEDPPMDKTTKEEDSSAAAATATDGDLPEATTLSAKKSRWKTVDTKAAPEQGPAAASGFRPVDASTGSDAHEMMQLDVDNAEREDNGIGGDDVDEWAYRSDYTDNEALDLACMSDEDIDGEPLEPFKPAGFGREVLRSRRHHRYDGIPLTTDEICALTGGADEMSEEGEIATDDEDEFDDDEIYHLSDLSSLSDSSSELTGDMASNNDGIDDAIIPTAEAAEPTPTPASKQAFFSGTTTEAHLTPLKIPLTSQPRKRIRAADMFADTNVDESC</sequence>
<dbReference type="Pfam" id="PF01805">
    <property type="entry name" value="Surp"/>
    <property type="match status" value="1"/>
</dbReference>
<organism evidence="4 5">
    <name type="scientific">Sporothrix epigloea</name>
    <dbReference type="NCBI Taxonomy" id="1892477"/>
    <lineage>
        <taxon>Eukaryota</taxon>
        <taxon>Fungi</taxon>
        <taxon>Dikarya</taxon>
        <taxon>Ascomycota</taxon>
        <taxon>Pezizomycotina</taxon>
        <taxon>Sordariomycetes</taxon>
        <taxon>Sordariomycetidae</taxon>
        <taxon>Ophiostomatales</taxon>
        <taxon>Ophiostomataceae</taxon>
        <taxon>Sporothrix</taxon>
    </lineage>
</organism>
<dbReference type="InterPro" id="IPR008942">
    <property type="entry name" value="ENTH_VHS"/>
</dbReference>
<dbReference type="Gene3D" id="1.10.10.790">
    <property type="entry name" value="Surp module"/>
    <property type="match status" value="1"/>
</dbReference>
<dbReference type="EMBL" id="CAWUOM010000077">
    <property type="protein sequence ID" value="CAK7270759.1"/>
    <property type="molecule type" value="Genomic_DNA"/>
</dbReference>
<feature type="region of interest" description="Disordered" evidence="2">
    <location>
        <begin position="73"/>
        <end position="160"/>
    </location>
</feature>
<dbReference type="PROSITE" id="PS51391">
    <property type="entry name" value="CID"/>
    <property type="match status" value="1"/>
</dbReference>
<dbReference type="Gene3D" id="1.25.40.90">
    <property type="match status" value="1"/>
</dbReference>
<evidence type="ECO:0000256" key="1">
    <source>
        <dbReference type="ARBA" id="ARBA00022884"/>
    </source>
</evidence>
<proteinExistence type="predicted"/>
<dbReference type="InterPro" id="IPR000061">
    <property type="entry name" value="Surp"/>
</dbReference>
<dbReference type="SUPFAM" id="SSF109905">
    <property type="entry name" value="Surp module (SWAP domain)"/>
    <property type="match status" value="1"/>
</dbReference>
<feature type="domain" description="CID" evidence="3">
    <location>
        <begin position="509"/>
        <end position="685"/>
    </location>
</feature>
<accession>A0ABP0DR38</accession>
<feature type="region of interest" description="Disordered" evidence="2">
    <location>
        <begin position="1"/>
        <end position="36"/>
    </location>
</feature>
<comment type="caution">
    <text evidence="4">The sequence shown here is derived from an EMBL/GenBank/DDBJ whole genome shotgun (WGS) entry which is preliminary data.</text>
</comment>
<feature type="region of interest" description="Disordered" evidence="2">
    <location>
        <begin position="683"/>
        <end position="748"/>
    </location>
</feature>
<keyword evidence="1" id="KW-0694">RNA-binding</keyword>
<dbReference type="InterPro" id="IPR006569">
    <property type="entry name" value="CID_dom"/>
</dbReference>
<feature type="compositionally biased region" description="Basic and acidic residues" evidence="2">
    <location>
        <begin position="22"/>
        <end position="36"/>
    </location>
</feature>
<evidence type="ECO:0000313" key="4">
    <source>
        <dbReference type="EMBL" id="CAK7270759.1"/>
    </source>
</evidence>
<dbReference type="PANTHER" id="PTHR23140">
    <property type="entry name" value="RNA PROCESSING PROTEIN LD23810P"/>
    <property type="match status" value="1"/>
</dbReference>
<dbReference type="PANTHER" id="PTHR23140:SF0">
    <property type="entry name" value="U2 SNRNP-ASSOCIATED SURP MOTIF-CONTAINING PROTEIN"/>
    <property type="match status" value="1"/>
</dbReference>
<dbReference type="InterPro" id="IPR035967">
    <property type="entry name" value="SWAP/Surp_sf"/>
</dbReference>
<feature type="compositionally biased region" description="Polar residues" evidence="2">
    <location>
        <begin position="99"/>
        <end position="112"/>
    </location>
</feature>
<evidence type="ECO:0000313" key="5">
    <source>
        <dbReference type="Proteomes" id="UP001642501"/>
    </source>
</evidence>
<reference evidence="4 5" key="1">
    <citation type="submission" date="2024-01" db="EMBL/GenBank/DDBJ databases">
        <authorList>
            <person name="Allen C."/>
            <person name="Tagirdzhanova G."/>
        </authorList>
    </citation>
    <scope>NUCLEOTIDE SEQUENCE [LARGE SCALE GENOMIC DNA]</scope>
    <source>
        <strain evidence="4 5">CBS 573.63</strain>
    </source>
</reference>
<dbReference type="InterPro" id="IPR051485">
    <property type="entry name" value="SR-CTD_assoc_factor"/>
</dbReference>
<feature type="compositionally biased region" description="Basic and acidic residues" evidence="2">
    <location>
        <begin position="685"/>
        <end position="694"/>
    </location>
</feature>
<evidence type="ECO:0000256" key="2">
    <source>
        <dbReference type="SAM" id="MobiDB-lite"/>
    </source>
</evidence>
<dbReference type="Proteomes" id="UP001642501">
    <property type="component" value="Unassembled WGS sequence"/>
</dbReference>
<protein>
    <recommendedName>
        <fullName evidence="3">CID domain-containing protein</fullName>
    </recommendedName>
</protein>
<feature type="region of interest" description="Disordered" evidence="2">
    <location>
        <begin position="870"/>
        <end position="920"/>
    </location>
</feature>
<feature type="compositionally biased region" description="Low complexity" evidence="2">
    <location>
        <begin position="892"/>
        <end position="903"/>
    </location>
</feature>